<dbReference type="AlphaFoldDB" id="A0A0G1Q4P2"/>
<organism evidence="2 3">
    <name type="scientific">Candidatus Magasanikbacteria bacterium GW2011_GWC2_45_8</name>
    <dbReference type="NCBI Taxonomy" id="1619050"/>
    <lineage>
        <taxon>Bacteria</taxon>
        <taxon>Candidatus Magasanikiibacteriota</taxon>
    </lineage>
</organism>
<proteinExistence type="predicted"/>
<feature type="domain" description="Glycosyltransferase subfamily 4-like N-terminal" evidence="1">
    <location>
        <begin position="16"/>
        <end position="64"/>
    </location>
</feature>
<evidence type="ECO:0000313" key="3">
    <source>
        <dbReference type="Proteomes" id="UP000034911"/>
    </source>
</evidence>
<evidence type="ECO:0000259" key="1">
    <source>
        <dbReference type="Pfam" id="PF13579"/>
    </source>
</evidence>
<dbReference type="Gene3D" id="3.40.50.2000">
    <property type="entry name" value="Glycogen Phosphorylase B"/>
    <property type="match status" value="1"/>
</dbReference>
<feature type="non-terminal residue" evidence="2">
    <location>
        <position position="65"/>
    </location>
</feature>
<accession>A0A0G1Q4P2</accession>
<name>A0A0G1Q4P2_9BACT</name>
<dbReference type="Pfam" id="PF13579">
    <property type="entry name" value="Glyco_trans_4_4"/>
    <property type="match status" value="1"/>
</dbReference>
<gene>
    <name evidence="2" type="ORF">UX20_C0046G0001</name>
</gene>
<keyword evidence="2" id="KW-0808">Transferase</keyword>
<dbReference type="SUPFAM" id="SSF53756">
    <property type="entry name" value="UDP-Glycosyltransferase/glycogen phosphorylase"/>
    <property type="match status" value="1"/>
</dbReference>
<reference evidence="2 3" key="1">
    <citation type="journal article" date="2015" name="Nature">
        <title>rRNA introns, odd ribosomes, and small enigmatic genomes across a large radiation of phyla.</title>
        <authorList>
            <person name="Brown C.T."/>
            <person name="Hug L.A."/>
            <person name="Thomas B.C."/>
            <person name="Sharon I."/>
            <person name="Castelle C.J."/>
            <person name="Singh A."/>
            <person name="Wilkins M.J."/>
            <person name="Williams K.H."/>
            <person name="Banfield J.F."/>
        </authorList>
    </citation>
    <scope>NUCLEOTIDE SEQUENCE [LARGE SCALE GENOMIC DNA]</scope>
</reference>
<dbReference type="GO" id="GO:0016740">
    <property type="term" value="F:transferase activity"/>
    <property type="evidence" value="ECO:0007669"/>
    <property type="project" value="UniProtKB-KW"/>
</dbReference>
<sequence>MKVCVISNLFPPYHRGGAERVVASTIAGLKARGFEVIVITAAPRSSGYRASKPVEEDGVRVYRFF</sequence>
<dbReference type="EMBL" id="LCLH01000046">
    <property type="protein sequence ID" value="KKU12658.1"/>
    <property type="molecule type" value="Genomic_DNA"/>
</dbReference>
<dbReference type="Proteomes" id="UP000034911">
    <property type="component" value="Unassembled WGS sequence"/>
</dbReference>
<protein>
    <submittedName>
        <fullName evidence="2">Glycosyltransferase</fullName>
    </submittedName>
</protein>
<dbReference type="InterPro" id="IPR028098">
    <property type="entry name" value="Glyco_trans_4-like_N"/>
</dbReference>
<evidence type="ECO:0000313" key="2">
    <source>
        <dbReference type="EMBL" id="KKU12658.1"/>
    </source>
</evidence>
<comment type="caution">
    <text evidence="2">The sequence shown here is derived from an EMBL/GenBank/DDBJ whole genome shotgun (WGS) entry which is preliminary data.</text>
</comment>